<feature type="region of interest" description="Disordered" evidence="1">
    <location>
        <begin position="1"/>
        <end position="37"/>
    </location>
</feature>
<keyword evidence="4" id="KW-0449">Lipoprotein</keyword>
<dbReference type="eggNOG" id="ENOG5032YY1">
    <property type="taxonomic scope" value="Bacteria"/>
</dbReference>
<feature type="transmembrane region" description="Helical" evidence="2">
    <location>
        <begin position="41"/>
        <end position="63"/>
    </location>
</feature>
<keyword evidence="2" id="KW-0472">Membrane</keyword>
<feature type="compositionally biased region" description="Pro residues" evidence="1">
    <location>
        <begin position="1"/>
        <end position="16"/>
    </location>
</feature>
<dbReference type="KEGG" id="cbx:Cenrod_1432"/>
<dbReference type="Proteomes" id="UP000017184">
    <property type="component" value="Chromosome"/>
</dbReference>
<keyword evidence="2" id="KW-0812">Transmembrane</keyword>
<feature type="domain" description="DUF4398" evidence="3">
    <location>
        <begin position="66"/>
        <end position="142"/>
    </location>
</feature>
<dbReference type="InterPro" id="IPR025511">
    <property type="entry name" value="DUF4398"/>
</dbReference>
<feature type="compositionally biased region" description="Polar residues" evidence="1">
    <location>
        <begin position="21"/>
        <end position="33"/>
    </location>
</feature>
<dbReference type="HOGENOM" id="CLU_1657646_0_0_4"/>
<keyword evidence="2" id="KW-1133">Transmembrane helix</keyword>
<name>U5NBG9_9BURK</name>
<evidence type="ECO:0000259" key="3">
    <source>
        <dbReference type="Pfam" id="PF14346"/>
    </source>
</evidence>
<evidence type="ECO:0000256" key="2">
    <source>
        <dbReference type="SAM" id="Phobius"/>
    </source>
</evidence>
<dbReference type="Gene3D" id="1.20.1270.390">
    <property type="match status" value="1"/>
</dbReference>
<accession>U5NBG9</accession>
<evidence type="ECO:0000313" key="4">
    <source>
        <dbReference type="EMBL" id="AGX87519.1"/>
    </source>
</evidence>
<dbReference type="AlphaFoldDB" id="U5NBG9"/>
<dbReference type="STRING" id="946483.Cenrod_1432"/>
<dbReference type="EMBL" id="CP004885">
    <property type="protein sequence ID" value="AGX87519.1"/>
    <property type="molecule type" value="Genomic_DNA"/>
</dbReference>
<sequence>MPILPSPPTAPAPSPAATPTGINPVQPASTTDAPKQPGPQIGLLAALLVAPVLIAACASTVPIPNEQLAIARTAVTSAASAGAADLAPTELRMARDKLTQANVAVADQHHEHATFLARESQVDANLAEVKARSQKAQKAAGELAEGNRVLREELQRSAQ</sequence>
<keyword evidence="5" id="KW-1185">Reference proteome</keyword>
<gene>
    <name evidence="4" type="ORF">Cenrod_1432</name>
</gene>
<dbReference type="Pfam" id="PF14346">
    <property type="entry name" value="DUF4398"/>
    <property type="match status" value="1"/>
</dbReference>
<reference evidence="4 5" key="1">
    <citation type="journal article" date="2013" name="Genome Biol.">
        <title>Genomic analysis reveals key aspects of prokaryotic symbiosis in the phototrophic consortium "Chlorochromatium aggregatum".</title>
        <authorList>
            <person name="Liu Z."/>
            <person name="Muller J."/>
            <person name="Li T."/>
            <person name="Alvey R.M."/>
            <person name="Vogl K."/>
            <person name="Frigaard N.U."/>
            <person name="Rockwell N.C."/>
            <person name="Boyd E.S."/>
            <person name="Tomsho L.P."/>
            <person name="Schuster S.C."/>
            <person name="Henke P."/>
            <person name="Rohde M."/>
            <person name="Overmann J."/>
            <person name="Bryant D.A."/>
        </authorList>
    </citation>
    <scope>NUCLEOTIDE SEQUENCE [LARGE SCALE GENOMIC DNA]</scope>
    <source>
        <strain evidence="4">CR</strain>
    </source>
</reference>
<dbReference type="RefSeq" id="WP_022772988.1">
    <property type="nucleotide sequence ID" value="NC_022576.1"/>
</dbReference>
<protein>
    <submittedName>
        <fullName evidence="4">Lipoprotein</fullName>
    </submittedName>
</protein>
<proteinExistence type="predicted"/>
<organism evidence="4 5">
    <name type="scientific">Candidatus Symbiobacter mobilis CR</name>
    <dbReference type="NCBI Taxonomy" id="946483"/>
    <lineage>
        <taxon>Bacteria</taxon>
        <taxon>Pseudomonadati</taxon>
        <taxon>Pseudomonadota</taxon>
        <taxon>Betaproteobacteria</taxon>
        <taxon>Burkholderiales</taxon>
        <taxon>Comamonadaceae</taxon>
    </lineage>
</organism>
<evidence type="ECO:0000256" key="1">
    <source>
        <dbReference type="SAM" id="MobiDB-lite"/>
    </source>
</evidence>
<evidence type="ECO:0000313" key="5">
    <source>
        <dbReference type="Proteomes" id="UP000017184"/>
    </source>
</evidence>